<gene>
    <name evidence="2" type="ORF">RR48_03740</name>
</gene>
<organism evidence="2 3">
    <name type="scientific">Papilio machaon</name>
    <name type="common">Old World swallowtail butterfly</name>
    <dbReference type="NCBI Taxonomy" id="76193"/>
    <lineage>
        <taxon>Eukaryota</taxon>
        <taxon>Metazoa</taxon>
        <taxon>Ecdysozoa</taxon>
        <taxon>Arthropoda</taxon>
        <taxon>Hexapoda</taxon>
        <taxon>Insecta</taxon>
        <taxon>Pterygota</taxon>
        <taxon>Neoptera</taxon>
        <taxon>Endopterygota</taxon>
        <taxon>Lepidoptera</taxon>
        <taxon>Glossata</taxon>
        <taxon>Ditrysia</taxon>
        <taxon>Papilionoidea</taxon>
        <taxon>Papilionidae</taxon>
        <taxon>Papilioninae</taxon>
        <taxon>Papilio</taxon>
    </lineage>
</organism>
<reference evidence="2 3" key="1">
    <citation type="journal article" date="2015" name="Nat. Commun.">
        <title>Outbred genome sequencing and CRISPR/Cas9 gene editing in butterflies.</title>
        <authorList>
            <person name="Li X."/>
            <person name="Fan D."/>
            <person name="Zhang W."/>
            <person name="Liu G."/>
            <person name="Zhang L."/>
            <person name="Zhao L."/>
            <person name="Fang X."/>
            <person name="Chen L."/>
            <person name="Dong Y."/>
            <person name="Chen Y."/>
            <person name="Ding Y."/>
            <person name="Zhao R."/>
            <person name="Feng M."/>
            <person name="Zhu Y."/>
            <person name="Feng Y."/>
            <person name="Jiang X."/>
            <person name="Zhu D."/>
            <person name="Xiang H."/>
            <person name="Feng X."/>
            <person name="Li S."/>
            <person name="Wang J."/>
            <person name="Zhang G."/>
            <person name="Kronforst M.R."/>
            <person name="Wang W."/>
        </authorList>
    </citation>
    <scope>NUCLEOTIDE SEQUENCE [LARGE SCALE GENOMIC DNA]</scope>
    <source>
        <strain evidence="2">Ya'a_city_454_Pm</strain>
        <tissue evidence="2">Whole body</tissue>
    </source>
</reference>
<evidence type="ECO:0000313" key="2">
    <source>
        <dbReference type="EMBL" id="KPJ14650.1"/>
    </source>
</evidence>
<proteinExistence type="predicted"/>
<dbReference type="Pfam" id="PF07648">
    <property type="entry name" value="Kazal_2"/>
    <property type="match status" value="2"/>
</dbReference>
<feature type="domain" description="Kazal-like" evidence="1">
    <location>
        <begin position="214"/>
        <end position="256"/>
    </location>
</feature>
<protein>
    <recommendedName>
        <fullName evidence="1">Kazal-like domain-containing protein</fullName>
    </recommendedName>
</protein>
<keyword evidence="3" id="KW-1185">Reference proteome</keyword>
<dbReference type="InterPro" id="IPR036058">
    <property type="entry name" value="Kazal_dom_sf"/>
</dbReference>
<dbReference type="SMART" id="SM00280">
    <property type="entry name" value="KAZAL"/>
    <property type="match status" value="1"/>
</dbReference>
<sequence length="267" mass="29303">MTSNTSDSGGGCGCGGELCPLDVNGGECKKLKIATSICLALEVDINISPKLKIKKNTEVDADVDVIDRNVREKKFFVLTNSNSISFPLSVSSSCSRFFFFLLACVRSACTDTVLFLSIEEDRVRISNAVISIIGLTFAVPWTKAPEFACRCPPGKSVCSSNLLTYDGICNMTCASKFLKQKLIMLEYIPSFDIRLAVVMVAAESRWTTPPTGYSCMCPPGLPVCASNLVTYLGICNMQCAQHWIQEKLFVIYNGDCNDIIHHNKRFV</sequence>
<dbReference type="SUPFAM" id="SSF100895">
    <property type="entry name" value="Kazal-type serine protease inhibitors"/>
    <property type="match status" value="1"/>
</dbReference>
<name>A0A0N1I843_PAPMA</name>
<evidence type="ECO:0000313" key="3">
    <source>
        <dbReference type="Proteomes" id="UP000053240"/>
    </source>
</evidence>
<accession>A0A0N1I843</accession>
<dbReference type="InParanoid" id="A0A0N1I843"/>
<evidence type="ECO:0000259" key="1">
    <source>
        <dbReference type="SMART" id="SM00280"/>
    </source>
</evidence>
<dbReference type="AlphaFoldDB" id="A0A0N1I843"/>
<dbReference type="CDD" id="cd00104">
    <property type="entry name" value="KAZAL_FS"/>
    <property type="match status" value="1"/>
</dbReference>
<dbReference type="Gene3D" id="3.30.60.30">
    <property type="match status" value="1"/>
</dbReference>
<dbReference type="Proteomes" id="UP000053240">
    <property type="component" value="Unassembled WGS sequence"/>
</dbReference>
<dbReference type="InterPro" id="IPR002350">
    <property type="entry name" value="Kazal_dom"/>
</dbReference>
<dbReference type="EMBL" id="KQ460460">
    <property type="protein sequence ID" value="KPJ14650.1"/>
    <property type="molecule type" value="Genomic_DNA"/>
</dbReference>